<dbReference type="EMBL" id="BSTX01000001">
    <property type="protein sequence ID" value="GLZ76690.1"/>
    <property type="molecule type" value="Genomic_DNA"/>
</dbReference>
<keyword evidence="7" id="KW-1185">Reference proteome</keyword>
<name>A0A9W6SGG0_9ACTN</name>
<dbReference type="GO" id="GO:0000976">
    <property type="term" value="F:transcription cis-regulatory region binding"/>
    <property type="evidence" value="ECO:0007669"/>
    <property type="project" value="TreeGrafter"/>
</dbReference>
<dbReference type="PANTHER" id="PTHR30055">
    <property type="entry name" value="HTH-TYPE TRANSCRIPTIONAL REGULATOR RUTR"/>
    <property type="match status" value="1"/>
</dbReference>
<evidence type="ECO:0000256" key="1">
    <source>
        <dbReference type="ARBA" id="ARBA00023015"/>
    </source>
</evidence>
<keyword evidence="2 4" id="KW-0238">DNA-binding</keyword>
<reference evidence="6" key="1">
    <citation type="submission" date="2023-03" db="EMBL/GenBank/DDBJ databases">
        <title>Actinorhabdospora filicis NBRC 111898.</title>
        <authorList>
            <person name="Ichikawa N."/>
            <person name="Sato H."/>
            <person name="Tonouchi N."/>
        </authorList>
    </citation>
    <scope>NUCLEOTIDE SEQUENCE</scope>
    <source>
        <strain evidence="6">NBRC 111898</strain>
    </source>
</reference>
<evidence type="ECO:0000256" key="3">
    <source>
        <dbReference type="ARBA" id="ARBA00023163"/>
    </source>
</evidence>
<evidence type="ECO:0000259" key="5">
    <source>
        <dbReference type="PROSITE" id="PS50977"/>
    </source>
</evidence>
<evidence type="ECO:0000313" key="6">
    <source>
        <dbReference type="EMBL" id="GLZ76690.1"/>
    </source>
</evidence>
<dbReference type="AlphaFoldDB" id="A0A9W6SGG0"/>
<dbReference type="GO" id="GO:0003700">
    <property type="term" value="F:DNA-binding transcription factor activity"/>
    <property type="evidence" value="ECO:0007669"/>
    <property type="project" value="TreeGrafter"/>
</dbReference>
<dbReference type="PRINTS" id="PR00455">
    <property type="entry name" value="HTHTETR"/>
</dbReference>
<dbReference type="Proteomes" id="UP001165079">
    <property type="component" value="Unassembled WGS sequence"/>
</dbReference>
<evidence type="ECO:0000256" key="4">
    <source>
        <dbReference type="PROSITE-ProRule" id="PRU00335"/>
    </source>
</evidence>
<evidence type="ECO:0000313" key="7">
    <source>
        <dbReference type="Proteomes" id="UP001165079"/>
    </source>
</evidence>
<dbReference type="PANTHER" id="PTHR30055:SF238">
    <property type="entry name" value="MYCOFACTOCIN BIOSYNTHESIS TRANSCRIPTIONAL REGULATOR MFTR-RELATED"/>
    <property type="match status" value="1"/>
</dbReference>
<keyword evidence="1" id="KW-0805">Transcription regulation</keyword>
<feature type="DNA-binding region" description="H-T-H motif" evidence="4">
    <location>
        <begin position="36"/>
        <end position="55"/>
    </location>
</feature>
<dbReference type="Gene3D" id="1.10.357.10">
    <property type="entry name" value="Tetracycline Repressor, domain 2"/>
    <property type="match status" value="1"/>
</dbReference>
<dbReference type="PROSITE" id="PS50977">
    <property type="entry name" value="HTH_TETR_2"/>
    <property type="match status" value="1"/>
</dbReference>
<dbReference type="InterPro" id="IPR009057">
    <property type="entry name" value="Homeodomain-like_sf"/>
</dbReference>
<feature type="domain" description="HTH tetR-type" evidence="5">
    <location>
        <begin position="13"/>
        <end position="73"/>
    </location>
</feature>
<accession>A0A9W6SGG0</accession>
<proteinExistence type="predicted"/>
<organism evidence="6 7">
    <name type="scientific">Actinorhabdospora filicis</name>
    <dbReference type="NCBI Taxonomy" id="1785913"/>
    <lineage>
        <taxon>Bacteria</taxon>
        <taxon>Bacillati</taxon>
        <taxon>Actinomycetota</taxon>
        <taxon>Actinomycetes</taxon>
        <taxon>Micromonosporales</taxon>
        <taxon>Micromonosporaceae</taxon>
        <taxon>Actinorhabdospora</taxon>
    </lineage>
</organism>
<gene>
    <name evidence="6" type="ORF">Afil01_14970</name>
</gene>
<sequence>MTDDLGLRDRKKALTRRALARAALRLFTEKGFADTTVAEIAAAAQVSTKTFFNYFASKEDVAFADFHQRMELTLAVIAERGDDETVPQLLQRICDRALSLVASHESVIDLADGRARFGLIAREPALRARALELMHSGQRRLAAALAEAYPHVLTEVTAAAVIGGYIGAIQAAMMICLERGDGIEDAVREAMNAGMTIMRGLHSLA</sequence>
<dbReference type="RefSeq" id="WP_285661854.1">
    <property type="nucleotide sequence ID" value="NZ_BSTX01000001.1"/>
</dbReference>
<comment type="caution">
    <text evidence="6">The sequence shown here is derived from an EMBL/GenBank/DDBJ whole genome shotgun (WGS) entry which is preliminary data.</text>
</comment>
<dbReference type="InterPro" id="IPR050109">
    <property type="entry name" value="HTH-type_TetR-like_transc_reg"/>
</dbReference>
<protein>
    <recommendedName>
        <fullName evidence="5">HTH tetR-type domain-containing protein</fullName>
    </recommendedName>
</protein>
<dbReference type="InterPro" id="IPR001647">
    <property type="entry name" value="HTH_TetR"/>
</dbReference>
<keyword evidence="3" id="KW-0804">Transcription</keyword>
<evidence type="ECO:0000256" key="2">
    <source>
        <dbReference type="ARBA" id="ARBA00023125"/>
    </source>
</evidence>
<dbReference type="Pfam" id="PF00440">
    <property type="entry name" value="TetR_N"/>
    <property type="match status" value="1"/>
</dbReference>
<dbReference type="SUPFAM" id="SSF46689">
    <property type="entry name" value="Homeodomain-like"/>
    <property type="match status" value="1"/>
</dbReference>